<evidence type="ECO:0000256" key="10">
    <source>
        <dbReference type="ARBA" id="ARBA00022723"/>
    </source>
</evidence>
<evidence type="ECO:0000259" key="17">
    <source>
        <dbReference type="PROSITE" id="PS51975"/>
    </source>
</evidence>
<evidence type="ECO:0000256" key="16">
    <source>
        <dbReference type="RuleBase" id="RU003515"/>
    </source>
</evidence>
<dbReference type="HAMAP" id="MF_00052_B">
    <property type="entry name" value="RNase_HII_B"/>
    <property type="match status" value="1"/>
</dbReference>
<keyword evidence="13 14" id="KW-0464">Manganese</keyword>
<evidence type="ECO:0000256" key="12">
    <source>
        <dbReference type="ARBA" id="ARBA00022801"/>
    </source>
</evidence>
<evidence type="ECO:0000256" key="11">
    <source>
        <dbReference type="ARBA" id="ARBA00022759"/>
    </source>
</evidence>
<dbReference type="EC" id="3.1.26.4" evidence="6 14"/>
<dbReference type="PANTHER" id="PTHR10954">
    <property type="entry name" value="RIBONUCLEASE H2 SUBUNIT A"/>
    <property type="match status" value="1"/>
</dbReference>
<keyword evidence="19" id="KW-1185">Reference proteome</keyword>
<proteinExistence type="inferred from homology"/>
<dbReference type="InterPro" id="IPR022898">
    <property type="entry name" value="RNase_HII"/>
</dbReference>
<keyword evidence="9 14" id="KW-0540">Nuclease</keyword>
<organism evidence="18 19">
    <name type="scientific">Algimonas porphyrae</name>
    <dbReference type="NCBI Taxonomy" id="1128113"/>
    <lineage>
        <taxon>Bacteria</taxon>
        <taxon>Pseudomonadati</taxon>
        <taxon>Pseudomonadota</taxon>
        <taxon>Alphaproteobacteria</taxon>
        <taxon>Maricaulales</taxon>
        <taxon>Robiginitomaculaceae</taxon>
        <taxon>Algimonas</taxon>
    </lineage>
</organism>
<evidence type="ECO:0000256" key="14">
    <source>
        <dbReference type="HAMAP-Rule" id="MF_00052"/>
    </source>
</evidence>
<evidence type="ECO:0000256" key="2">
    <source>
        <dbReference type="ARBA" id="ARBA00001946"/>
    </source>
</evidence>
<dbReference type="Proteomes" id="UP001161390">
    <property type="component" value="Unassembled WGS sequence"/>
</dbReference>
<feature type="binding site" evidence="14 15">
    <location>
        <position position="23"/>
    </location>
    <ligand>
        <name>a divalent metal cation</name>
        <dbReference type="ChEBI" id="CHEBI:60240"/>
    </ligand>
</feature>
<gene>
    <name evidence="14 18" type="primary">rnhB</name>
    <name evidence="18" type="ORF">GCM10007854_06460</name>
</gene>
<feature type="binding site" evidence="14 15">
    <location>
        <position position="24"/>
    </location>
    <ligand>
        <name>a divalent metal cation</name>
        <dbReference type="ChEBI" id="CHEBI:60240"/>
    </ligand>
</feature>
<dbReference type="InterPro" id="IPR012337">
    <property type="entry name" value="RNaseH-like_sf"/>
</dbReference>
<feature type="binding site" evidence="14 15">
    <location>
        <position position="112"/>
    </location>
    <ligand>
        <name>a divalent metal cation</name>
        <dbReference type="ChEBI" id="CHEBI:60240"/>
    </ligand>
</feature>
<keyword evidence="11 14" id="KW-0255">Endonuclease</keyword>
<accession>A0ABQ5UWN3</accession>
<evidence type="ECO:0000256" key="8">
    <source>
        <dbReference type="ARBA" id="ARBA00022490"/>
    </source>
</evidence>
<dbReference type="RefSeq" id="WP_284369556.1">
    <property type="nucleotide sequence ID" value="NZ_BSNJ01000001.1"/>
</dbReference>
<dbReference type="PROSITE" id="PS51975">
    <property type="entry name" value="RNASE_H_2"/>
    <property type="match status" value="1"/>
</dbReference>
<evidence type="ECO:0000313" key="19">
    <source>
        <dbReference type="Proteomes" id="UP001161390"/>
    </source>
</evidence>
<keyword evidence="8 14" id="KW-0963">Cytoplasm</keyword>
<dbReference type="Gene3D" id="3.30.420.10">
    <property type="entry name" value="Ribonuclease H-like superfamily/Ribonuclease H"/>
    <property type="match status" value="1"/>
</dbReference>
<comment type="subcellular location">
    <subcellularLocation>
        <location evidence="4 14">Cytoplasm</location>
    </subcellularLocation>
</comment>
<comment type="cofactor">
    <cofactor evidence="14 15">
        <name>Mn(2+)</name>
        <dbReference type="ChEBI" id="CHEBI:29035"/>
    </cofactor>
    <cofactor evidence="14 15">
        <name>Mg(2+)</name>
        <dbReference type="ChEBI" id="CHEBI:18420"/>
    </cofactor>
    <text evidence="14 15">Manganese or magnesium. Binds 1 divalent metal ion per monomer in the absence of substrate. May bind a second metal ion after substrate binding.</text>
</comment>
<reference evidence="18" key="1">
    <citation type="journal article" date="2014" name="Int. J. Syst. Evol. Microbiol.">
        <title>Complete genome of a new Firmicutes species belonging to the dominant human colonic microbiota ('Ruminococcus bicirculans') reveals two chromosomes and a selective capacity to utilize plant glucans.</title>
        <authorList>
            <consortium name="NISC Comparative Sequencing Program"/>
            <person name="Wegmann U."/>
            <person name="Louis P."/>
            <person name="Goesmann A."/>
            <person name="Henrissat B."/>
            <person name="Duncan S.H."/>
            <person name="Flint H.J."/>
        </authorList>
    </citation>
    <scope>NUCLEOTIDE SEQUENCE</scope>
    <source>
        <strain evidence="18">NBRC 108216</strain>
    </source>
</reference>
<evidence type="ECO:0000256" key="13">
    <source>
        <dbReference type="ARBA" id="ARBA00023211"/>
    </source>
</evidence>
<comment type="similarity">
    <text evidence="5 14 16">Belongs to the RNase HII family.</text>
</comment>
<comment type="cofactor">
    <cofactor evidence="2">
        <name>Mg(2+)</name>
        <dbReference type="ChEBI" id="CHEBI:18420"/>
    </cofactor>
</comment>
<comment type="catalytic activity">
    <reaction evidence="1 14 15 16">
        <text>Endonucleolytic cleavage to 5'-phosphomonoester.</text>
        <dbReference type="EC" id="3.1.26.4"/>
    </reaction>
</comment>
<sequence length="202" mass="21502">MTPDDTHHNAAQARGFARICGADEAGRGPLAGPVVCAAVILDASDIPDGLNDSKALSPMRRECLLNALQDKAEIAISVIEPAEIDALNILWASMSGMARAASSLQADYALIDGNRVPPDLSCSGEAIIKGDAKSRCIAAASIVAKVVRDRLMIEADERYPGYGFASHKGYPTRAHLDALMRLGPSPIHRRSFAPVQKAFRLL</sequence>
<dbReference type="InterPro" id="IPR024567">
    <property type="entry name" value="RNase_HII/HIII_dom"/>
</dbReference>
<protein>
    <recommendedName>
        <fullName evidence="7 14">Ribonuclease HII</fullName>
        <shortName evidence="14">RNase HII</shortName>
        <ecNumber evidence="6 14">3.1.26.4</ecNumber>
    </recommendedName>
</protein>
<evidence type="ECO:0000256" key="7">
    <source>
        <dbReference type="ARBA" id="ARBA00019179"/>
    </source>
</evidence>
<reference evidence="18" key="2">
    <citation type="submission" date="2023-01" db="EMBL/GenBank/DDBJ databases">
        <title>Draft genome sequence of Algimonas porphyrae strain NBRC 108216.</title>
        <authorList>
            <person name="Sun Q."/>
            <person name="Mori K."/>
        </authorList>
    </citation>
    <scope>NUCLEOTIDE SEQUENCE</scope>
    <source>
        <strain evidence="18">NBRC 108216</strain>
    </source>
</reference>
<name>A0ABQ5UWN3_9PROT</name>
<keyword evidence="12 14" id="KW-0378">Hydrolase</keyword>
<dbReference type="SUPFAM" id="SSF53098">
    <property type="entry name" value="Ribonuclease H-like"/>
    <property type="match status" value="1"/>
</dbReference>
<evidence type="ECO:0000256" key="5">
    <source>
        <dbReference type="ARBA" id="ARBA00007383"/>
    </source>
</evidence>
<evidence type="ECO:0000256" key="4">
    <source>
        <dbReference type="ARBA" id="ARBA00004496"/>
    </source>
</evidence>
<dbReference type="Pfam" id="PF01351">
    <property type="entry name" value="RNase_HII"/>
    <property type="match status" value="1"/>
</dbReference>
<keyword evidence="10 14" id="KW-0479">Metal-binding</keyword>
<dbReference type="EMBL" id="BSNJ01000001">
    <property type="protein sequence ID" value="GLQ19691.1"/>
    <property type="molecule type" value="Genomic_DNA"/>
</dbReference>
<dbReference type="PANTHER" id="PTHR10954:SF18">
    <property type="entry name" value="RIBONUCLEASE HII"/>
    <property type="match status" value="1"/>
</dbReference>
<evidence type="ECO:0000256" key="1">
    <source>
        <dbReference type="ARBA" id="ARBA00000077"/>
    </source>
</evidence>
<evidence type="ECO:0000313" key="18">
    <source>
        <dbReference type="EMBL" id="GLQ19691.1"/>
    </source>
</evidence>
<feature type="domain" description="RNase H type-2" evidence="17">
    <location>
        <begin position="17"/>
        <end position="202"/>
    </location>
</feature>
<dbReference type="InterPro" id="IPR036397">
    <property type="entry name" value="RNaseH_sf"/>
</dbReference>
<comment type="caution">
    <text evidence="18">The sequence shown here is derived from an EMBL/GenBank/DDBJ whole genome shotgun (WGS) entry which is preliminary data.</text>
</comment>
<comment type="function">
    <text evidence="3 14 16">Endonuclease that specifically degrades the RNA of RNA-DNA hybrids.</text>
</comment>
<dbReference type="CDD" id="cd07182">
    <property type="entry name" value="RNase_HII_bacteria_HII_like"/>
    <property type="match status" value="1"/>
</dbReference>
<evidence type="ECO:0000256" key="15">
    <source>
        <dbReference type="PROSITE-ProRule" id="PRU01319"/>
    </source>
</evidence>
<evidence type="ECO:0000256" key="9">
    <source>
        <dbReference type="ARBA" id="ARBA00022722"/>
    </source>
</evidence>
<evidence type="ECO:0000256" key="3">
    <source>
        <dbReference type="ARBA" id="ARBA00004065"/>
    </source>
</evidence>
<evidence type="ECO:0000256" key="6">
    <source>
        <dbReference type="ARBA" id="ARBA00012180"/>
    </source>
</evidence>
<dbReference type="NCBIfam" id="NF000595">
    <property type="entry name" value="PRK00015.1-3"/>
    <property type="match status" value="1"/>
</dbReference>
<dbReference type="InterPro" id="IPR001352">
    <property type="entry name" value="RNase_HII/HIII"/>
</dbReference>